<evidence type="ECO:0000313" key="1">
    <source>
        <dbReference type="EMBL" id="EWY85968.1"/>
    </source>
</evidence>
<dbReference type="HOGENOM" id="CLU_2979116_0_0_1"/>
<accession>W9HTP8</accession>
<name>W9HTP8_FUSOX</name>
<proteinExistence type="predicted"/>
<organism evidence="1 2">
    <name type="scientific">Fusarium oxysporum NRRL 32931</name>
    <dbReference type="NCBI Taxonomy" id="660029"/>
    <lineage>
        <taxon>Eukaryota</taxon>
        <taxon>Fungi</taxon>
        <taxon>Dikarya</taxon>
        <taxon>Ascomycota</taxon>
        <taxon>Pezizomycotina</taxon>
        <taxon>Sordariomycetes</taxon>
        <taxon>Hypocreomycetidae</taxon>
        <taxon>Hypocreales</taxon>
        <taxon>Nectriaceae</taxon>
        <taxon>Fusarium</taxon>
        <taxon>Fusarium oxysporum species complex</taxon>
    </lineage>
</organism>
<dbReference type="Proteomes" id="UP000030753">
    <property type="component" value="Unassembled WGS sequence"/>
</dbReference>
<dbReference type="AlphaFoldDB" id="W9HTP8"/>
<evidence type="ECO:0000313" key="2">
    <source>
        <dbReference type="Proteomes" id="UP000030753"/>
    </source>
</evidence>
<reference evidence="1 2" key="1">
    <citation type="submission" date="2011-06" db="EMBL/GenBank/DDBJ databases">
        <title>The Genome Sequence of Fusarium oxysporum FOSC 3-a.</title>
        <authorList>
            <consortium name="The Broad Institute Genome Sequencing Platform"/>
            <person name="Ma L.-J."/>
            <person name="Gale L.R."/>
            <person name="Schwartz D.C."/>
            <person name="Zhou S."/>
            <person name="Corby-Kistler H."/>
            <person name="Young S.K."/>
            <person name="Zeng Q."/>
            <person name="Gargeya S."/>
            <person name="Fitzgerald M."/>
            <person name="Haas B."/>
            <person name="Abouelleil A."/>
            <person name="Alvarado L."/>
            <person name="Arachchi H.M."/>
            <person name="Berlin A."/>
            <person name="Brown A."/>
            <person name="Chapman S.B."/>
            <person name="Chen Z."/>
            <person name="Dunbar C."/>
            <person name="Freedman E."/>
            <person name="Gearin G."/>
            <person name="Gellesch M."/>
            <person name="Goldberg J."/>
            <person name="Griggs A."/>
            <person name="Gujja S."/>
            <person name="Heiman D."/>
            <person name="Howarth C."/>
            <person name="Larson L."/>
            <person name="Lui A."/>
            <person name="MacDonald P.J.P."/>
            <person name="Mehta T."/>
            <person name="Montmayeur A."/>
            <person name="Murphy C."/>
            <person name="Neiman D."/>
            <person name="Pearson M."/>
            <person name="Priest M."/>
            <person name="Roberts A."/>
            <person name="Saif S."/>
            <person name="Shea T."/>
            <person name="Shenoy N."/>
            <person name="Sisk P."/>
            <person name="Stolte C."/>
            <person name="Sykes S."/>
            <person name="Wortman J."/>
            <person name="Nusbaum C."/>
            <person name="Birren B."/>
        </authorList>
    </citation>
    <scope>NUCLEOTIDE SEQUENCE [LARGE SCALE GENOMIC DNA]</scope>
    <source>
        <strain evidence="2">FOSC 3-a</strain>
    </source>
</reference>
<gene>
    <name evidence="1" type="ORF">FOYG_10632</name>
</gene>
<sequence length="58" mass="6436">MAAYLADQIGQNPAKIVMLPLGRVLCVLVVKPVYDVLHGHPLRIPVPNLRIGRLYVSF</sequence>
<dbReference type="EMBL" id="JH717845">
    <property type="protein sequence ID" value="EWY85968.1"/>
    <property type="molecule type" value="Genomic_DNA"/>
</dbReference>
<protein>
    <submittedName>
        <fullName evidence="1">Uncharacterized protein</fullName>
    </submittedName>
</protein>